<evidence type="ECO:0000256" key="2">
    <source>
        <dbReference type="SAM" id="Phobius"/>
    </source>
</evidence>
<dbReference type="eggNOG" id="ENOG502QR2C">
    <property type="taxonomic scope" value="Eukaryota"/>
</dbReference>
<keyword evidence="2" id="KW-0472">Membrane</keyword>
<proteinExistence type="predicted"/>
<keyword evidence="4" id="KW-1185">Reference proteome</keyword>
<feature type="region of interest" description="Disordered" evidence="1">
    <location>
        <begin position="1"/>
        <end position="33"/>
    </location>
</feature>
<name>J3LDW1_ORYBR</name>
<sequence length="270" mass="29066">MRDEAEVEEEEEDGATRSRGELEFAPGEENLDSDATVGAYLSQFESLEDSDVQLGDGGVTAAGGSSPPETLGIDGAMETLQEEPVQSSCGEPKGLAKDGSLPLVQSLDGRSSLPEAAEVGDAMGTVEEEPVQGNSGNAASGCGEPDGEAKDGYLPPAQAPGVGEGDKQVVVWWRLPFRLLQCCAWKVKPVWSFSIAAALLGIFVLGRRMYRMRRKARGLPHIKIAFDDKKTSQFADRTARLNEAFFVARRIPMLRTTSGAVFPWSMVQER</sequence>
<dbReference type="PANTHER" id="PTHR33646:SF22">
    <property type="entry name" value="OS02G0558500 PROTEIN"/>
    <property type="match status" value="1"/>
</dbReference>
<accession>J3LDW1</accession>
<feature type="transmembrane region" description="Helical" evidence="2">
    <location>
        <begin position="190"/>
        <end position="210"/>
    </location>
</feature>
<keyword evidence="2" id="KW-1133">Transmembrane helix</keyword>
<dbReference type="EnsemblPlants" id="OB02G28280.1">
    <property type="protein sequence ID" value="OB02G28280.1"/>
    <property type="gene ID" value="OB02G28280"/>
</dbReference>
<dbReference type="PANTHER" id="PTHR33646">
    <property type="entry name" value="GB|AAF00631.1"/>
    <property type="match status" value="1"/>
</dbReference>
<evidence type="ECO:0000256" key="1">
    <source>
        <dbReference type="SAM" id="MobiDB-lite"/>
    </source>
</evidence>
<protein>
    <submittedName>
        <fullName evidence="3">Uncharacterized protein</fullName>
    </submittedName>
</protein>
<feature type="region of interest" description="Disordered" evidence="1">
    <location>
        <begin position="48"/>
        <end position="107"/>
    </location>
</feature>
<dbReference type="HOGENOM" id="CLU_1031967_0_0_1"/>
<dbReference type="Gramene" id="OB02G28280.1">
    <property type="protein sequence ID" value="OB02G28280.1"/>
    <property type="gene ID" value="OB02G28280"/>
</dbReference>
<keyword evidence="2" id="KW-0812">Transmembrane</keyword>
<feature type="compositionally biased region" description="Acidic residues" evidence="1">
    <location>
        <begin position="1"/>
        <end position="13"/>
    </location>
</feature>
<dbReference type="STRING" id="4533.J3LDW1"/>
<dbReference type="Proteomes" id="UP000006038">
    <property type="component" value="Unassembled WGS sequence"/>
</dbReference>
<feature type="region of interest" description="Disordered" evidence="1">
    <location>
        <begin position="128"/>
        <end position="162"/>
    </location>
</feature>
<reference evidence="3" key="1">
    <citation type="submission" date="2013-04" db="UniProtKB">
        <authorList>
            <consortium name="EnsemblPlants"/>
        </authorList>
    </citation>
    <scope>IDENTIFICATION</scope>
</reference>
<dbReference type="InterPro" id="IPR045883">
    <property type="entry name" value="At4g13530-like"/>
</dbReference>
<organism evidence="3">
    <name type="scientific">Oryza brachyantha</name>
    <name type="common">malo sina</name>
    <dbReference type="NCBI Taxonomy" id="4533"/>
    <lineage>
        <taxon>Eukaryota</taxon>
        <taxon>Viridiplantae</taxon>
        <taxon>Streptophyta</taxon>
        <taxon>Embryophyta</taxon>
        <taxon>Tracheophyta</taxon>
        <taxon>Spermatophyta</taxon>
        <taxon>Magnoliopsida</taxon>
        <taxon>Liliopsida</taxon>
        <taxon>Poales</taxon>
        <taxon>Poaceae</taxon>
        <taxon>BOP clade</taxon>
        <taxon>Oryzoideae</taxon>
        <taxon>Oryzeae</taxon>
        <taxon>Oryzinae</taxon>
        <taxon>Oryza</taxon>
    </lineage>
</organism>
<dbReference type="AlphaFoldDB" id="J3LDW1"/>
<evidence type="ECO:0000313" key="4">
    <source>
        <dbReference type="Proteomes" id="UP000006038"/>
    </source>
</evidence>
<evidence type="ECO:0000313" key="3">
    <source>
        <dbReference type="EnsemblPlants" id="OB02G28280.1"/>
    </source>
</evidence>